<gene>
    <name evidence="1" type="ORF">FRC53_00525</name>
</gene>
<dbReference type="NCBIfam" id="TIGR00099">
    <property type="entry name" value="Cof-subfamily"/>
    <property type="match status" value="1"/>
</dbReference>
<dbReference type="Pfam" id="PF08282">
    <property type="entry name" value="Hydrolase_3"/>
    <property type="match status" value="1"/>
</dbReference>
<dbReference type="InterPro" id="IPR023214">
    <property type="entry name" value="HAD_sf"/>
</dbReference>
<comment type="caution">
    <text evidence="1">The sequence shown here is derived from an EMBL/GenBank/DDBJ whole genome shotgun (WGS) entry which is preliminary data.</text>
</comment>
<dbReference type="GO" id="GO:0005829">
    <property type="term" value="C:cytosol"/>
    <property type="evidence" value="ECO:0007669"/>
    <property type="project" value="TreeGrafter"/>
</dbReference>
<protein>
    <submittedName>
        <fullName evidence="1">Cof-type HAD-IIB family hydrolase</fullName>
    </submittedName>
</protein>
<dbReference type="InterPro" id="IPR036412">
    <property type="entry name" value="HAD-like_sf"/>
</dbReference>
<dbReference type="EMBL" id="VOGB01000003">
    <property type="protein sequence ID" value="MQM71928.1"/>
    <property type="molecule type" value="Genomic_DNA"/>
</dbReference>
<dbReference type="Gene3D" id="3.40.50.1000">
    <property type="entry name" value="HAD superfamily/HAD-like"/>
    <property type="match status" value="1"/>
</dbReference>
<evidence type="ECO:0000313" key="2">
    <source>
        <dbReference type="Proteomes" id="UP000473648"/>
    </source>
</evidence>
<dbReference type="SUPFAM" id="SSF56784">
    <property type="entry name" value="HAD-like"/>
    <property type="match status" value="1"/>
</dbReference>
<dbReference type="GO" id="GO:0016791">
    <property type="term" value="F:phosphatase activity"/>
    <property type="evidence" value="ECO:0007669"/>
    <property type="project" value="UniProtKB-ARBA"/>
</dbReference>
<keyword evidence="1" id="KW-0378">Hydrolase</keyword>
<dbReference type="Proteomes" id="UP000473648">
    <property type="component" value="Unassembled WGS sequence"/>
</dbReference>
<dbReference type="PANTHER" id="PTHR10000:SF25">
    <property type="entry name" value="PHOSPHATASE YKRA-RELATED"/>
    <property type="match status" value="1"/>
</dbReference>
<proteinExistence type="predicted"/>
<accession>A0A6L5GP89</accession>
<keyword evidence="2" id="KW-1185">Reference proteome</keyword>
<evidence type="ECO:0000313" key="1">
    <source>
        <dbReference type="EMBL" id="MQM71928.1"/>
    </source>
</evidence>
<name>A0A6L5GP89_9FIRM</name>
<dbReference type="PANTHER" id="PTHR10000">
    <property type="entry name" value="PHOSPHOSERINE PHOSPHATASE"/>
    <property type="match status" value="1"/>
</dbReference>
<dbReference type="SFLD" id="SFLDS00003">
    <property type="entry name" value="Haloacid_Dehalogenase"/>
    <property type="match status" value="1"/>
</dbReference>
<reference evidence="1" key="1">
    <citation type="journal article" date="2020" name="Appl. Environ. Microbiol.">
        <title>Medium-Chain Fatty Acid Synthesis by 'Candidatus Weimeria bifida' gen. nov., sp. nov., and 'Candidatus Pseudoramibacter fermentans' sp. nov.</title>
        <authorList>
            <person name="Scarborough M.J."/>
            <person name="Myers K.S."/>
            <person name="Donohue T.J."/>
            <person name="Noguera D.R."/>
        </authorList>
    </citation>
    <scope>NUCLEOTIDE SEQUENCE</scope>
    <source>
        <strain evidence="1">EUB1.1</strain>
    </source>
</reference>
<dbReference type="Gene3D" id="3.30.1240.10">
    <property type="match status" value="1"/>
</dbReference>
<dbReference type="SFLD" id="SFLDG01140">
    <property type="entry name" value="C2.B:_Phosphomannomutase_and_P"/>
    <property type="match status" value="1"/>
</dbReference>
<dbReference type="GO" id="GO:0000287">
    <property type="term" value="F:magnesium ion binding"/>
    <property type="evidence" value="ECO:0007669"/>
    <property type="project" value="TreeGrafter"/>
</dbReference>
<dbReference type="InterPro" id="IPR000150">
    <property type="entry name" value="Cof"/>
</dbReference>
<organism evidence="1 2">
    <name type="scientific">Candidatus Pseudoramibacter fermentans</name>
    <dbReference type="NCBI Taxonomy" id="2594427"/>
    <lineage>
        <taxon>Bacteria</taxon>
        <taxon>Bacillati</taxon>
        <taxon>Bacillota</taxon>
        <taxon>Clostridia</taxon>
        <taxon>Eubacteriales</taxon>
        <taxon>Eubacteriaceae</taxon>
        <taxon>Pseudoramibacter</taxon>
    </lineage>
</organism>
<dbReference type="AlphaFoldDB" id="A0A6L5GP89"/>
<dbReference type="PROSITE" id="PS01228">
    <property type="entry name" value="COF_1"/>
    <property type="match status" value="1"/>
</dbReference>
<sequence>MKTEHTKILFFDVDGTLVNFHKVLPDSAARALRAAQRAGHKLVLCTGRSEAEVYPFLMDFGFDGYIFGSGSHVIADGREIGRHVFGAERMQRVMAMLNRGNVPMLIQMAHVGIISPNALESFRRYRLFQVSESESVYDVISRAIGKVKVDVARGLYADHYPDADMVVYTGAPFTRDAFEAWLAPVNLRVTASSLEPDDASAGEITRIGVDKGTAIDELIAAVGADRSDTIAFGDGPNDLEMLDTAGTSVVMGNGVPEAKALADFVTNDIDDDGIAKAMVRLGLIPSDF</sequence>
<dbReference type="PROSITE" id="PS01229">
    <property type="entry name" value="COF_2"/>
    <property type="match status" value="1"/>
</dbReference>